<dbReference type="InterPro" id="IPR027470">
    <property type="entry name" value="Cation_efflux_CTD"/>
</dbReference>
<gene>
    <name evidence="10" type="ORF">IQ782_21925</name>
</gene>
<dbReference type="PANTHER" id="PTHR43840">
    <property type="entry name" value="MITOCHONDRIAL METAL TRANSPORTER 1-RELATED"/>
    <property type="match status" value="1"/>
</dbReference>
<dbReference type="EMBL" id="JADFFK010000019">
    <property type="protein sequence ID" value="MBE9639519.1"/>
    <property type="molecule type" value="Genomic_DNA"/>
</dbReference>
<dbReference type="RefSeq" id="WP_194136796.1">
    <property type="nucleotide sequence ID" value="NZ_JADFFK010000019.1"/>
</dbReference>
<dbReference type="SUPFAM" id="SSF160240">
    <property type="entry name" value="Cation efflux protein cytoplasmic domain-like"/>
    <property type="match status" value="1"/>
</dbReference>
<dbReference type="NCBIfam" id="TIGR01297">
    <property type="entry name" value="CDF"/>
    <property type="match status" value="1"/>
</dbReference>
<keyword evidence="6 7" id="KW-0472">Membrane</keyword>
<feature type="transmembrane region" description="Helical" evidence="7">
    <location>
        <begin position="7"/>
        <end position="29"/>
    </location>
</feature>
<evidence type="ECO:0000313" key="11">
    <source>
        <dbReference type="Proteomes" id="UP000607796"/>
    </source>
</evidence>
<comment type="caution">
    <text evidence="10">The sequence shown here is derived from an EMBL/GenBank/DDBJ whole genome shotgun (WGS) entry which is preliminary data.</text>
</comment>
<evidence type="ECO:0000256" key="4">
    <source>
        <dbReference type="ARBA" id="ARBA00022692"/>
    </source>
</evidence>
<dbReference type="Pfam" id="PF01545">
    <property type="entry name" value="Cation_efflux"/>
    <property type="match status" value="1"/>
</dbReference>
<evidence type="ECO:0000256" key="1">
    <source>
        <dbReference type="ARBA" id="ARBA00004141"/>
    </source>
</evidence>
<keyword evidence="4 7" id="KW-0812">Transmembrane</keyword>
<reference evidence="10 11" key="1">
    <citation type="journal article" date="2021" name="Int. J. Syst. Evol. Microbiol.">
        <title>Salipiger mangrovisoli sp. nov., isolated from mangrove soil and the proposal for the reclassification of Paraphaeobacter pallidus as Salipiger pallidus comb. nov.</title>
        <authorList>
            <person name="Du J."/>
            <person name="Liu Y."/>
            <person name="Pei T."/>
            <person name="Deng M.R."/>
            <person name="Zhu H."/>
        </authorList>
    </citation>
    <scope>NUCLEOTIDE SEQUENCE [LARGE SCALE GENOMIC DNA]</scope>
    <source>
        <strain evidence="10 11">6D45A</strain>
    </source>
</reference>
<dbReference type="InterPro" id="IPR036837">
    <property type="entry name" value="Cation_efflux_CTD_sf"/>
</dbReference>
<dbReference type="InterPro" id="IPR027469">
    <property type="entry name" value="Cation_efflux_TMD_sf"/>
</dbReference>
<feature type="transmembrane region" description="Helical" evidence="7">
    <location>
        <begin position="113"/>
        <end position="131"/>
    </location>
</feature>
<evidence type="ECO:0000256" key="5">
    <source>
        <dbReference type="ARBA" id="ARBA00022989"/>
    </source>
</evidence>
<feature type="domain" description="Cation efflux protein cytoplasmic" evidence="9">
    <location>
        <begin position="207"/>
        <end position="284"/>
    </location>
</feature>
<organism evidence="10 11">
    <name type="scientific">Salipiger mangrovisoli</name>
    <dbReference type="NCBI Taxonomy" id="2865933"/>
    <lineage>
        <taxon>Bacteria</taxon>
        <taxon>Pseudomonadati</taxon>
        <taxon>Pseudomonadota</taxon>
        <taxon>Alphaproteobacteria</taxon>
        <taxon>Rhodobacterales</taxon>
        <taxon>Roseobacteraceae</taxon>
        <taxon>Salipiger</taxon>
    </lineage>
</organism>
<dbReference type="InterPro" id="IPR058533">
    <property type="entry name" value="Cation_efflux_TM"/>
</dbReference>
<dbReference type="PANTHER" id="PTHR43840:SF15">
    <property type="entry name" value="MITOCHONDRIAL METAL TRANSPORTER 1-RELATED"/>
    <property type="match status" value="1"/>
</dbReference>
<feature type="domain" description="Cation efflux protein transmembrane" evidence="8">
    <location>
        <begin position="11"/>
        <end position="202"/>
    </location>
</feature>
<comment type="similarity">
    <text evidence="2">Belongs to the cation diffusion facilitator (CDF) transporter (TC 2.A.4) family.</text>
</comment>
<dbReference type="Gene3D" id="3.30.70.1350">
    <property type="entry name" value="Cation efflux protein, cytoplasmic domain"/>
    <property type="match status" value="1"/>
</dbReference>
<evidence type="ECO:0000259" key="8">
    <source>
        <dbReference type="Pfam" id="PF01545"/>
    </source>
</evidence>
<protein>
    <submittedName>
        <fullName evidence="10">Cation transporter</fullName>
    </submittedName>
</protein>
<feature type="transmembrane region" description="Helical" evidence="7">
    <location>
        <begin position="41"/>
        <end position="61"/>
    </location>
</feature>
<dbReference type="SUPFAM" id="SSF161111">
    <property type="entry name" value="Cation efflux protein transmembrane domain-like"/>
    <property type="match status" value="1"/>
</dbReference>
<dbReference type="InterPro" id="IPR050291">
    <property type="entry name" value="CDF_Transporter"/>
</dbReference>
<evidence type="ECO:0000256" key="6">
    <source>
        <dbReference type="ARBA" id="ARBA00023136"/>
    </source>
</evidence>
<dbReference type="InterPro" id="IPR002524">
    <property type="entry name" value="Cation_efflux"/>
</dbReference>
<proteinExistence type="inferred from homology"/>
<keyword evidence="11" id="KW-1185">Reference proteome</keyword>
<evidence type="ECO:0000256" key="3">
    <source>
        <dbReference type="ARBA" id="ARBA00022448"/>
    </source>
</evidence>
<evidence type="ECO:0000259" key="9">
    <source>
        <dbReference type="Pfam" id="PF16916"/>
    </source>
</evidence>
<accession>A0ABR9X7E9</accession>
<evidence type="ECO:0000256" key="2">
    <source>
        <dbReference type="ARBA" id="ARBA00008114"/>
    </source>
</evidence>
<dbReference type="Gene3D" id="1.20.1510.10">
    <property type="entry name" value="Cation efflux protein transmembrane domain"/>
    <property type="match status" value="1"/>
</dbReference>
<keyword evidence="3" id="KW-0813">Transport</keyword>
<name>A0ABR9X7E9_9RHOB</name>
<evidence type="ECO:0000256" key="7">
    <source>
        <dbReference type="SAM" id="Phobius"/>
    </source>
</evidence>
<evidence type="ECO:0000313" key="10">
    <source>
        <dbReference type="EMBL" id="MBE9639519.1"/>
    </source>
</evidence>
<sequence>MTRSVKIAIGSVFVGILVLAIKTYAWWLTGSVALMSDALESIVNVATALAALLAIHIAAQPADADHPFGHHKAEYFSAVLEGVLIVVAAVLILREAWGAWQAPEQIQQVGLGLAINLFAGAINAVWCFVLLREGRRLNSPALVADGKHLLTDVFSSAGVAVGVGAAALTGWLWLDAALAALVAVNILWSGWQVIRGSVGGLMDAAVPESELAEMRAVISANAEGAVEAHDLRSRRAGQAVFLEFHLVVPGEMTVDCAHEICDRIEHALREAIDGCRVTIHVEPEHKAKHSGIVVL</sequence>
<comment type="subcellular location">
    <subcellularLocation>
        <location evidence="1">Membrane</location>
        <topology evidence="1">Multi-pass membrane protein</topology>
    </subcellularLocation>
</comment>
<feature type="transmembrane region" description="Helical" evidence="7">
    <location>
        <begin position="73"/>
        <end position="93"/>
    </location>
</feature>
<feature type="transmembrane region" description="Helical" evidence="7">
    <location>
        <begin position="152"/>
        <end position="171"/>
    </location>
</feature>
<dbReference type="Pfam" id="PF16916">
    <property type="entry name" value="ZT_dimer"/>
    <property type="match status" value="1"/>
</dbReference>
<dbReference type="Proteomes" id="UP000607796">
    <property type="component" value="Unassembled WGS sequence"/>
</dbReference>
<keyword evidence="5 7" id="KW-1133">Transmembrane helix</keyword>